<sequence length="116" mass="11938">MSTAHTTITILTIVAVGVSAIAFFRPPEVILESMAETDVEESWLPMLGTLKAAGALGLLIGIGVPVPPIGTAAAVGLVVYFVGAVVVHRRAGDYSISGQHAYLLLAVVTLVLDVVS</sequence>
<dbReference type="EMBL" id="RRCH01000028">
    <property type="protein sequence ID" value="RRJ29592.1"/>
    <property type="molecule type" value="Genomic_DNA"/>
</dbReference>
<dbReference type="OrthoDB" id="384237at2157"/>
<evidence type="ECO:0000313" key="7">
    <source>
        <dbReference type="Proteomes" id="UP000282322"/>
    </source>
</evidence>
<organism evidence="6 7">
    <name type="scientific">Halocatena pleomorpha</name>
    <dbReference type="NCBI Taxonomy" id="1785090"/>
    <lineage>
        <taxon>Archaea</taxon>
        <taxon>Methanobacteriati</taxon>
        <taxon>Methanobacteriota</taxon>
        <taxon>Stenosarchaea group</taxon>
        <taxon>Halobacteria</taxon>
        <taxon>Halobacteriales</taxon>
        <taxon>Natronomonadaceae</taxon>
        <taxon>Halocatena</taxon>
    </lineage>
</organism>
<evidence type="ECO:0000256" key="1">
    <source>
        <dbReference type="ARBA" id="ARBA00004141"/>
    </source>
</evidence>
<dbReference type="AlphaFoldDB" id="A0A3P3R7Y9"/>
<evidence type="ECO:0000256" key="4">
    <source>
        <dbReference type="ARBA" id="ARBA00023136"/>
    </source>
</evidence>
<proteinExistence type="predicted"/>
<comment type="subcellular location">
    <subcellularLocation>
        <location evidence="1">Membrane</location>
        <topology evidence="1">Multi-pass membrane protein</topology>
    </subcellularLocation>
</comment>
<comment type="caution">
    <text evidence="6">The sequence shown here is derived from an EMBL/GenBank/DDBJ whole genome shotgun (WGS) entry which is preliminary data.</text>
</comment>
<dbReference type="GO" id="GO:0016020">
    <property type="term" value="C:membrane"/>
    <property type="evidence" value="ECO:0007669"/>
    <property type="project" value="UniProtKB-SubCell"/>
</dbReference>
<reference evidence="6 7" key="1">
    <citation type="submission" date="2018-11" db="EMBL/GenBank/DDBJ databases">
        <title>Taxonoimc description of Halomarina strain SPP-AMP-1.</title>
        <authorList>
            <person name="Pal Y."/>
            <person name="Srinivasana K."/>
            <person name="Verma A."/>
            <person name="Kumar P."/>
        </authorList>
    </citation>
    <scope>NUCLEOTIDE SEQUENCE [LARGE SCALE GENOMIC DNA]</scope>
    <source>
        <strain evidence="6 7">SPP-AMP-1</strain>
    </source>
</reference>
<dbReference type="InterPro" id="IPR032808">
    <property type="entry name" value="DoxX"/>
</dbReference>
<feature type="transmembrane region" description="Helical" evidence="5">
    <location>
        <begin position="69"/>
        <end position="87"/>
    </location>
</feature>
<gene>
    <name evidence="6" type="ORF">EIK79_12200</name>
</gene>
<name>A0A3P3R7Y9_9EURY</name>
<dbReference type="Pfam" id="PF13564">
    <property type="entry name" value="DoxX_2"/>
    <property type="match status" value="1"/>
</dbReference>
<evidence type="ECO:0000256" key="2">
    <source>
        <dbReference type="ARBA" id="ARBA00022692"/>
    </source>
</evidence>
<feature type="transmembrane region" description="Helical" evidence="5">
    <location>
        <begin position="6"/>
        <end position="24"/>
    </location>
</feature>
<evidence type="ECO:0000313" key="6">
    <source>
        <dbReference type="EMBL" id="RRJ29592.1"/>
    </source>
</evidence>
<evidence type="ECO:0000256" key="3">
    <source>
        <dbReference type="ARBA" id="ARBA00022989"/>
    </source>
</evidence>
<accession>A0A3P3R7Y9</accession>
<keyword evidence="2 5" id="KW-0812">Transmembrane</keyword>
<keyword evidence="3 5" id="KW-1133">Transmembrane helix</keyword>
<dbReference type="Proteomes" id="UP000282322">
    <property type="component" value="Unassembled WGS sequence"/>
</dbReference>
<keyword evidence="7" id="KW-1185">Reference proteome</keyword>
<protein>
    <submittedName>
        <fullName evidence="6">DoxX family protein</fullName>
    </submittedName>
</protein>
<evidence type="ECO:0000256" key="5">
    <source>
        <dbReference type="SAM" id="Phobius"/>
    </source>
</evidence>
<keyword evidence="4 5" id="KW-0472">Membrane</keyword>